<dbReference type="GO" id="GO:0030126">
    <property type="term" value="C:COPI vesicle coat"/>
    <property type="evidence" value="ECO:0007669"/>
    <property type="project" value="UniProtKB-UniRule"/>
</dbReference>
<dbReference type="Proteomes" id="UP000265515">
    <property type="component" value="Unassembled WGS sequence"/>
</dbReference>
<dbReference type="STRING" id="69332.A0A388LCF0"/>
<dbReference type="InterPro" id="IPR027059">
    <property type="entry name" value="Coatomer_dsu"/>
</dbReference>
<keyword evidence="6 10" id="KW-0653">Protein transport</keyword>
<feature type="region of interest" description="Disordered" evidence="12">
    <location>
        <begin position="146"/>
        <end position="165"/>
    </location>
</feature>
<keyword evidence="3 10" id="KW-0813">Transport</keyword>
<dbReference type="Pfam" id="PF00928">
    <property type="entry name" value="Adap_comp_sub"/>
    <property type="match status" value="1"/>
</dbReference>
<dbReference type="FunFam" id="3.30.450.60:FF:000003">
    <property type="entry name" value="Coatomer subunit delta"/>
    <property type="match status" value="1"/>
</dbReference>
<comment type="caution">
    <text evidence="14">The sequence shown here is derived from an EMBL/GenBank/DDBJ whole genome shotgun (WGS) entry which is preliminary data.</text>
</comment>
<dbReference type="OMA" id="NFTRIRI"/>
<comment type="subcellular location">
    <subcellularLocation>
        <location evidence="10 11">Cytoplasm</location>
    </subcellularLocation>
    <subcellularLocation>
        <location evidence="10 11">Cytoplasmic vesicle</location>
        <location evidence="10 11">COPI-coated vesicle membrane</location>
        <topology evidence="10 11">Peripheral membrane protein</topology>
        <orientation evidence="10 11">Cytoplasmic side</orientation>
    </subcellularLocation>
    <subcellularLocation>
        <location evidence="10 11">Golgi apparatus membrane</location>
        <topology evidence="10 11">Peripheral membrane protein</topology>
        <orientation evidence="10 11">Cytoplasmic side</orientation>
    </subcellularLocation>
</comment>
<evidence type="ECO:0000313" key="15">
    <source>
        <dbReference type="Proteomes" id="UP000265515"/>
    </source>
</evidence>
<protein>
    <recommendedName>
        <fullName evidence="10">Coatomer subunit delta</fullName>
    </recommendedName>
</protein>
<dbReference type="InterPro" id="IPR036168">
    <property type="entry name" value="AP2_Mu_C_sf"/>
</dbReference>
<dbReference type="PROSITE" id="PS51072">
    <property type="entry name" value="MHD"/>
    <property type="match status" value="1"/>
</dbReference>
<dbReference type="PANTHER" id="PTHR10121:SF0">
    <property type="entry name" value="COATOMER SUBUNIT DELTA"/>
    <property type="match status" value="1"/>
</dbReference>
<feature type="compositionally biased region" description="Low complexity" evidence="12">
    <location>
        <begin position="146"/>
        <end position="156"/>
    </location>
</feature>
<evidence type="ECO:0000259" key="13">
    <source>
        <dbReference type="PROSITE" id="PS51072"/>
    </source>
</evidence>
<evidence type="ECO:0000256" key="7">
    <source>
        <dbReference type="ARBA" id="ARBA00023034"/>
    </source>
</evidence>
<evidence type="ECO:0000256" key="5">
    <source>
        <dbReference type="ARBA" id="ARBA00022892"/>
    </source>
</evidence>
<proteinExistence type="inferred from homology"/>
<keyword evidence="15" id="KW-1185">Reference proteome</keyword>
<comment type="subunit">
    <text evidence="2 10">Oligomeric complex that consists of at least the alpha, beta, beta', gamma, delta, epsilon and zeta subunits.</text>
</comment>
<dbReference type="SUPFAM" id="SSF49447">
    <property type="entry name" value="Second domain of Mu2 adaptin subunit (ap50) of ap2 adaptor"/>
    <property type="match status" value="1"/>
</dbReference>
<dbReference type="GO" id="GO:0000139">
    <property type="term" value="C:Golgi membrane"/>
    <property type="evidence" value="ECO:0007669"/>
    <property type="project" value="UniProtKB-SubCell"/>
</dbReference>
<dbReference type="GO" id="GO:0006890">
    <property type="term" value="P:retrograde vesicle-mediated transport, Golgi to endoplasmic reticulum"/>
    <property type="evidence" value="ECO:0007669"/>
    <property type="project" value="UniProtKB-UniRule"/>
</dbReference>
<dbReference type="CDD" id="cd14830">
    <property type="entry name" value="Delta_COP_N"/>
    <property type="match status" value="1"/>
</dbReference>
<dbReference type="Gramene" id="GBG79862">
    <property type="protein sequence ID" value="GBG79862"/>
    <property type="gene ID" value="CBR_g30127"/>
</dbReference>
<evidence type="ECO:0000256" key="6">
    <source>
        <dbReference type="ARBA" id="ARBA00022927"/>
    </source>
</evidence>
<evidence type="ECO:0000256" key="2">
    <source>
        <dbReference type="ARBA" id="ARBA00011775"/>
    </source>
</evidence>
<dbReference type="EMBL" id="BFEA01000330">
    <property type="protein sequence ID" value="GBG79862.1"/>
    <property type="molecule type" value="Genomic_DNA"/>
</dbReference>
<evidence type="ECO:0000256" key="12">
    <source>
        <dbReference type="SAM" id="MobiDB-lite"/>
    </source>
</evidence>
<comment type="function">
    <text evidence="10">The coatomer is a cytosolic protein complex that binds to dilysine motifs and reversibly associates with Golgi non-clathrin-coated vesicles, which further mediate biosynthetic protein transport from the ER, via the Golgi up to the trans Golgi network. Coatomer complex is required for budding from Golgi membranes, and is essential for the retrograde Golgi-to-ER transport of dilysine-tagged proteins.</text>
</comment>
<evidence type="ECO:0000256" key="11">
    <source>
        <dbReference type="RuleBase" id="RU366052"/>
    </source>
</evidence>
<dbReference type="SUPFAM" id="SSF64356">
    <property type="entry name" value="SNARE-like"/>
    <property type="match status" value="1"/>
</dbReference>
<dbReference type="PANTHER" id="PTHR10121">
    <property type="entry name" value="COATOMER SUBUNIT DELTA"/>
    <property type="match status" value="1"/>
</dbReference>
<organism evidence="14 15">
    <name type="scientific">Chara braunii</name>
    <name type="common">Braun's stonewort</name>
    <dbReference type="NCBI Taxonomy" id="69332"/>
    <lineage>
        <taxon>Eukaryota</taxon>
        <taxon>Viridiplantae</taxon>
        <taxon>Streptophyta</taxon>
        <taxon>Charophyceae</taxon>
        <taxon>Charales</taxon>
        <taxon>Characeae</taxon>
        <taxon>Chara</taxon>
    </lineage>
</organism>
<keyword evidence="7 10" id="KW-0333">Golgi apparatus</keyword>
<name>A0A388LCF0_CHABU</name>
<keyword evidence="5 10" id="KW-0931">ER-Golgi transport</keyword>
<evidence type="ECO:0000313" key="14">
    <source>
        <dbReference type="EMBL" id="GBG79862.1"/>
    </source>
</evidence>
<keyword evidence="4 10" id="KW-0963">Cytoplasm</keyword>
<feature type="domain" description="MHD" evidence="13">
    <location>
        <begin position="203"/>
        <end position="396"/>
    </location>
</feature>
<evidence type="ECO:0000256" key="3">
    <source>
        <dbReference type="ARBA" id="ARBA00022448"/>
    </source>
</evidence>
<dbReference type="CDD" id="cd09254">
    <property type="entry name" value="AP_delta-COPI_MHD"/>
    <property type="match status" value="1"/>
</dbReference>
<evidence type="ECO:0000256" key="1">
    <source>
        <dbReference type="ARBA" id="ARBA00010516"/>
    </source>
</evidence>
<dbReference type="Gene3D" id="3.30.450.60">
    <property type="match status" value="1"/>
</dbReference>
<dbReference type="AlphaFoldDB" id="A0A388LCF0"/>
<accession>A0A388LCF0</accession>
<comment type="similarity">
    <text evidence="1 10">Belongs to the adaptor complexes medium subunit family. Delta-COP subfamily.</text>
</comment>
<keyword evidence="9 10" id="KW-0968">Cytoplasmic vesicle</keyword>
<evidence type="ECO:0000256" key="10">
    <source>
        <dbReference type="RuleBase" id="RU364018"/>
    </source>
</evidence>
<evidence type="ECO:0000256" key="8">
    <source>
        <dbReference type="ARBA" id="ARBA00023136"/>
    </source>
</evidence>
<dbReference type="GO" id="GO:0015031">
    <property type="term" value="P:protein transport"/>
    <property type="evidence" value="ECO:0007669"/>
    <property type="project" value="UniProtKB-KW"/>
</dbReference>
<evidence type="ECO:0000256" key="4">
    <source>
        <dbReference type="ARBA" id="ARBA00022490"/>
    </source>
</evidence>
<dbReference type="InterPro" id="IPR011012">
    <property type="entry name" value="Longin-like_dom_sf"/>
</dbReference>
<keyword evidence="8 10" id="KW-0472">Membrane</keyword>
<gene>
    <name evidence="14" type="ORF">CBR_g30127</name>
</gene>
<dbReference type="GO" id="GO:0006888">
    <property type="term" value="P:endoplasmic reticulum to Golgi vesicle-mediated transport"/>
    <property type="evidence" value="ECO:0007669"/>
    <property type="project" value="TreeGrafter"/>
</dbReference>
<evidence type="ECO:0000256" key="9">
    <source>
        <dbReference type="ARBA" id="ARBA00023329"/>
    </source>
</evidence>
<dbReference type="GO" id="GO:0051645">
    <property type="term" value="P:Golgi localization"/>
    <property type="evidence" value="ECO:0007669"/>
    <property type="project" value="TreeGrafter"/>
</dbReference>
<reference evidence="14 15" key="1">
    <citation type="journal article" date="2018" name="Cell">
        <title>The Chara Genome: Secondary Complexity and Implications for Plant Terrestrialization.</title>
        <authorList>
            <person name="Nishiyama T."/>
            <person name="Sakayama H."/>
            <person name="Vries J.D."/>
            <person name="Buschmann H."/>
            <person name="Saint-Marcoux D."/>
            <person name="Ullrich K.K."/>
            <person name="Haas F.B."/>
            <person name="Vanderstraeten L."/>
            <person name="Becker D."/>
            <person name="Lang D."/>
            <person name="Vosolsobe S."/>
            <person name="Rombauts S."/>
            <person name="Wilhelmsson P.K.I."/>
            <person name="Janitza P."/>
            <person name="Kern R."/>
            <person name="Heyl A."/>
            <person name="Rumpler F."/>
            <person name="Villalobos L.I.A.C."/>
            <person name="Clay J.M."/>
            <person name="Skokan R."/>
            <person name="Toyoda A."/>
            <person name="Suzuki Y."/>
            <person name="Kagoshima H."/>
            <person name="Schijlen E."/>
            <person name="Tajeshwar N."/>
            <person name="Catarino B."/>
            <person name="Hetherington A.J."/>
            <person name="Saltykova A."/>
            <person name="Bonnot C."/>
            <person name="Breuninger H."/>
            <person name="Symeonidi A."/>
            <person name="Radhakrishnan G.V."/>
            <person name="Van Nieuwerburgh F."/>
            <person name="Deforce D."/>
            <person name="Chang C."/>
            <person name="Karol K.G."/>
            <person name="Hedrich R."/>
            <person name="Ulvskov P."/>
            <person name="Glockner G."/>
            <person name="Delwiche C.F."/>
            <person name="Petrasek J."/>
            <person name="Van de Peer Y."/>
            <person name="Friml J."/>
            <person name="Beilby M."/>
            <person name="Dolan L."/>
            <person name="Kohara Y."/>
            <person name="Sugano S."/>
            <person name="Fujiyama A."/>
            <person name="Delaux P.-M."/>
            <person name="Quint M."/>
            <person name="TheiBen G."/>
            <person name="Hagemann M."/>
            <person name="Harholt J."/>
            <person name="Dunand C."/>
            <person name="Zachgo S."/>
            <person name="Langdale J."/>
            <person name="Maumus F."/>
            <person name="Straeten D.V.D."/>
            <person name="Gould S.B."/>
            <person name="Rensing S.A."/>
        </authorList>
    </citation>
    <scope>NUCLEOTIDE SEQUENCE [LARGE SCALE GENOMIC DNA]</scope>
    <source>
        <strain evidence="14 15">S276</strain>
    </source>
</reference>
<sequence>MVVLAASIITKTGKALLSRQFVDMSRMRIEGLLAAFPKLVGIGKQHTYVETDEVRYLYQPLESLYLLLITTKQSNVLEDLETLRMLVKIIEKAKYEGAQGSYSSATAMGSGPINITGFDMNGDGAGGGFGNGNAFASMMDMEPSSKPAAAKVSAPGKGSGMKLGKSQKANKLLESLKAEGEITESDVAPPGGQAKTALRVAPTDPISVVIEEKLTCVLKKEGGLDSLGVMGTISLEVQKEEDAFVRVQLETGANHSFKFRPHPNIDKALYAKEKRLGLRDPSKPFPTCTAVGILKWIMQTKDESLVPLTDGWLLKYDARRSVLEWVVEHIDNTNRNGSLEFVVPATDTSVFFPMDVKFTATKLYCDIKATSVLTTSGNPVKAAIRTALVVDSYQIV</sequence>
<dbReference type="InterPro" id="IPR028565">
    <property type="entry name" value="MHD"/>
</dbReference>
<dbReference type="OrthoDB" id="10266042at2759"/>